<dbReference type="EMBL" id="CP001618">
    <property type="protein sequence ID" value="ACQ80439.1"/>
    <property type="molecule type" value="Genomic_DNA"/>
</dbReference>
<evidence type="ECO:0000313" key="9">
    <source>
        <dbReference type="EMBL" id="ACQ80439.1"/>
    </source>
</evidence>
<comment type="pathway">
    <text evidence="6">Cofactor biosynthesis; coenzyme A biosynthesis; CoA from (R)-pantothenate: step 5/5.</text>
</comment>
<dbReference type="eggNOG" id="COG0237">
    <property type="taxonomic scope" value="Bacteria"/>
</dbReference>
<organism evidence="9 10">
    <name type="scientific">Beutenbergia cavernae (strain ATCC BAA-8 / DSM 12333 / CCUG 43141 / JCM 11478 / NBRC 16432 / NCIMB 13614 / HKI 0122)</name>
    <dbReference type="NCBI Taxonomy" id="471853"/>
    <lineage>
        <taxon>Bacteria</taxon>
        <taxon>Bacillati</taxon>
        <taxon>Actinomycetota</taxon>
        <taxon>Actinomycetes</taxon>
        <taxon>Micrococcales</taxon>
        <taxon>Beutenbergiaceae</taxon>
        <taxon>Beutenbergia</taxon>
    </lineage>
</organism>
<dbReference type="SUPFAM" id="SSF81301">
    <property type="entry name" value="Nucleotidyltransferase"/>
    <property type="match status" value="1"/>
</dbReference>
<comment type="similarity">
    <text evidence="6">Belongs to the CoaE family.</text>
</comment>
<feature type="region of interest" description="Disordered" evidence="8">
    <location>
        <begin position="202"/>
        <end position="221"/>
    </location>
</feature>
<dbReference type="NCBIfam" id="TIGR00152">
    <property type="entry name" value="dephospho-CoA kinase"/>
    <property type="match status" value="1"/>
</dbReference>
<evidence type="ECO:0000256" key="5">
    <source>
        <dbReference type="ARBA" id="ARBA00022840"/>
    </source>
</evidence>
<gene>
    <name evidence="6" type="primary">coaE</name>
    <name evidence="9" type="ordered locus">Bcav_2187</name>
</gene>
<dbReference type="RefSeq" id="WP_015882679.1">
    <property type="nucleotide sequence ID" value="NC_012669.1"/>
</dbReference>
<comment type="similarity">
    <text evidence="2">In the C-terminal section; belongs to the UPF0157 (GrpB) family.</text>
</comment>
<dbReference type="CDD" id="cd02022">
    <property type="entry name" value="DPCK"/>
    <property type="match status" value="1"/>
</dbReference>
<keyword evidence="6" id="KW-0173">Coenzyme A biosynthesis</keyword>
<reference evidence="9 10" key="1">
    <citation type="journal article" date="2009" name="Stand. Genomic Sci.">
        <title>Complete genome sequence of Beutenbergia cavernae type strain (HKI 0122).</title>
        <authorList>
            <person name="Land M."/>
            <person name="Pukall R."/>
            <person name="Abt B."/>
            <person name="Goker M."/>
            <person name="Rohde M."/>
            <person name="Glavina Del Rio T."/>
            <person name="Tice H."/>
            <person name="Copeland A."/>
            <person name="Cheng J.F."/>
            <person name="Lucas S."/>
            <person name="Chen F."/>
            <person name="Nolan M."/>
            <person name="Bruce D."/>
            <person name="Goodwin L."/>
            <person name="Pitluck S."/>
            <person name="Ivanova N."/>
            <person name="Mavromatis K."/>
            <person name="Ovchinnikova G."/>
            <person name="Pati A."/>
            <person name="Chen A."/>
            <person name="Palaniappan K."/>
            <person name="Hauser L."/>
            <person name="Chang Y.J."/>
            <person name="Jefferies C.C."/>
            <person name="Saunders E."/>
            <person name="Brettin T."/>
            <person name="Detter J.C."/>
            <person name="Han C."/>
            <person name="Chain P."/>
            <person name="Bristow J."/>
            <person name="Eisen J.A."/>
            <person name="Markowitz V."/>
            <person name="Hugenholtz P."/>
            <person name="Kyrpides N.C."/>
            <person name="Klenk H.P."/>
            <person name="Lapidus A."/>
        </authorList>
    </citation>
    <scope>NUCLEOTIDE SEQUENCE [LARGE SCALE GENOMIC DNA]</scope>
    <source>
        <strain evidence="10">ATCC BAA-8 / DSM 12333 / NBRC 16432</strain>
    </source>
</reference>
<dbReference type="SUPFAM" id="SSF52540">
    <property type="entry name" value="P-loop containing nucleoside triphosphate hydrolases"/>
    <property type="match status" value="1"/>
</dbReference>
<dbReference type="NCBIfam" id="NF002879">
    <property type="entry name" value="PRK03333.1"/>
    <property type="match status" value="1"/>
</dbReference>
<feature type="binding site" evidence="6">
    <location>
        <begin position="11"/>
        <end position="16"/>
    </location>
    <ligand>
        <name>ATP</name>
        <dbReference type="ChEBI" id="CHEBI:30616"/>
    </ligand>
</feature>
<dbReference type="PANTHER" id="PTHR10695">
    <property type="entry name" value="DEPHOSPHO-COA KINASE-RELATED"/>
    <property type="match status" value="1"/>
</dbReference>
<comment type="subcellular location">
    <subcellularLocation>
        <location evidence="6">Cytoplasm</location>
    </subcellularLocation>
</comment>
<dbReference type="HOGENOM" id="CLU_067032_0_0_11"/>
<dbReference type="UniPathway" id="UPA00241">
    <property type="reaction ID" value="UER00356"/>
</dbReference>
<dbReference type="InterPro" id="IPR043519">
    <property type="entry name" value="NT_sf"/>
</dbReference>
<dbReference type="GO" id="GO:0005524">
    <property type="term" value="F:ATP binding"/>
    <property type="evidence" value="ECO:0007669"/>
    <property type="project" value="UniProtKB-UniRule"/>
</dbReference>
<feature type="compositionally biased region" description="Low complexity" evidence="8">
    <location>
        <begin position="210"/>
        <end position="221"/>
    </location>
</feature>
<protein>
    <recommendedName>
        <fullName evidence="6 7">Dephospho-CoA kinase</fullName>
        <ecNumber evidence="6 7">2.7.1.24</ecNumber>
    </recommendedName>
    <alternativeName>
        <fullName evidence="6">Dephosphocoenzyme A kinase</fullName>
    </alternativeName>
</protein>
<sequence length="354" mass="37225">MLLVGLTGGIASGKSTVAREMSRLGALVVDADVLAREVVEPGTPGLASVVAEFGDGVLAGDGSLDRSALAQLVFADDGARRRLEAIVHPAVGERFARFVEQAPRDAVVVHDVPLLVENGLGDRYHLVVVVDVPAHERERRLVTERGLTADEARARIAAQADDGARRAAADVLLGNDRPLADTLDAVRRLWRDRVLPFEENVRESRPAERGPAAVVDPPAGDPWAAQAGRILARLRRAGGSSVVDAEHIGSTAVPGLAATDVLDLQLGVETLEDADALAGSLARAGFPPVPGRSQDTSTPDDPDPAQGGERLHANADPGRAVDVHVRVAGSPGWRDALSRRDSMRDGVDGRAVRS</sequence>
<dbReference type="eggNOG" id="COG2320">
    <property type="taxonomic scope" value="Bacteria"/>
</dbReference>
<evidence type="ECO:0000256" key="8">
    <source>
        <dbReference type="SAM" id="MobiDB-lite"/>
    </source>
</evidence>
<keyword evidence="5 6" id="KW-0067">ATP-binding</keyword>
<feature type="region of interest" description="Disordered" evidence="8">
    <location>
        <begin position="282"/>
        <end position="354"/>
    </location>
</feature>
<dbReference type="InterPro" id="IPR027417">
    <property type="entry name" value="P-loop_NTPase"/>
</dbReference>
<keyword evidence="6 9" id="KW-0418">Kinase</keyword>
<comment type="catalytic activity">
    <reaction evidence="6">
        <text>3'-dephospho-CoA + ATP = ADP + CoA + H(+)</text>
        <dbReference type="Rhea" id="RHEA:18245"/>
        <dbReference type="ChEBI" id="CHEBI:15378"/>
        <dbReference type="ChEBI" id="CHEBI:30616"/>
        <dbReference type="ChEBI" id="CHEBI:57287"/>
        <dbReference type="ChEBI" id="CHEBI:57328"/>
        <dbReference type="ChEBI" id="CHEBI:456216"/>
        <dbReference type="EC" id="2.7.1.24"/>
    </reaction>
</comment>
<dbReference type="AlphaFoldDB" id="C5BV52"/>
<comment type="similarity">
    <text evidence="1">In the N-terminal section; belongs to the CoaE family.</text>
</comment>
<dbReference type="Gene3D" id="3.40.50.300">
    <property type="entry name" value="P-loop containing nucleotide triphosphate hydrolases"/>
    <property type="match status" value="1"/>
</dbReference>
<evidence type="ECO:0000256" key="7">
    <source>
        <dbReference type="NCBIfam" id="TIGR00152"/>
    </source>
</evidence>
<evidence type="ECO:0000313" key="10">
    <source>
        <dbReference type="Proteomes" id="UP000007962"/>
    </source>
</evidence>
<dbReference type="GO" id="GO:0004140">
    <property type="term" value="F:dephospho-CoA kinase activity"/>
    <property type="evidence" value="ECO:0007669"/>
    <property type="project" value="UniProtKB-UniRule"/>
</dbReference>
<keyword evidence="6 9" id="KW-0808">Transferase</keyword>
<dbReference type="Proteomes" id="UP000007962">
    <property type="component" value="Chromosome"/>
</dbReference>
<dbReference type="Pfam" id="PF01121">
    <property type="entry name" value="CoaE"/>
    <property type="match status" value="1"/>
</dbReference>
<dbReference type="STRING" id="471853.Bcav_2187"/>
<keyword evidence="3 6" id="KW-0963">Cytoplasm</keyword>
<feature type="compositionally biased region" description="Basic and acidic residues" evidence="8">
    <location>
        <begin position="336"/>
        <end position="354"/>
    </location>
</feature>
<dbReference type="OrthoDB" id="9812943at2"/>
<name>C5BV52_BEUC1</name>
<evidence type="ECO:0000256" key="2">
    <source>
        <dbReference type="ARBA" id="ARBA00011058"/>
    </source>
</evidence>
<dbReference type="GO" id="GO:0005737">
    <property type="term" value="C:cytoplasm"/>
    <property type="evidence" value="ECO:0007669"/>
    <property type="project" value="UniProtKB-SubCell"/>
</dbReference>
<dbReference type="InterPro" id="IPR007344">
    <property type="entry name" value="GrpB/CoaE"/>
</dbReference>
<evidence type="ECO:0000256" key="1">
    <source>
        <dbReference type="ARBA" id="ARBA00008826"/>
    </source>
</evidence>
<keyword evidence="10" id="KW-1185">Reference proteome</keyword>
<dbReference type="Pfam" id="PF04229">
    <property type="entry name" value="GrpB"/>
    <property type="match status" value="1"/>
</dbReference>
<evidence type="ECO:0000256" key="3">
    <source>
        <dbReference type="ARBA" id="ARBA00022490"/>
    </source>
</evidence>
<feature type="compositionally biased region" description="Basic and acidic residues" evidence="8">
    <location>
        <begin position="309"/>
        <end position="325"/>
    </location>
</feature>
<evidence type="ECO:0000256" key="6">
    <source>
        <dbReference type="HAMAP-Rule" id="MF_00376"/>
    </source>
</evidence>
<dbReference type="GO" id="GO:0015937">
    <property type="term" value="P:coenzyme A biosynthetic process"/>
    <property type="evidence" value="ECO:0007669"/>
    <property type="project" value="UniProtKB-UniRule"/>
</dbReference>
<dbReference type="Gene3D" id="3.30.460.10">
    <property type="entry name" value="Beta Polymerase, domain 2"/>
    <property type="match status" value="1"/>
</dbReference>
<accession>C5BV52</accession>
<comment type="function">
    <text evidence="6">Catalyzes the phosphorylation of the 3'-hydroxyl group of dephosphocoenzyme A to form coenzyme A.</text>
</comment>
<keyword evidence="4 6" id="KW-0547">Nucleotide-binding</keyword>
<evidence type="ECO:0000256" key="4">
    <source>
        <dbReference type="ARBA" id="ARBA00022741"/>
    </source>
</evidence>
<dbReference type="EC" id="2.7.1.24" evidence="6 7"/>
<dbReference type="HAMAP" id="MF_00376">
    <property type="entry name" value="Dephospho_CoA_kinase"/>
    <property type="match status" value="1"/>
</dbReference>
<proteinExistence type="inferred from homology"/>
<dbReference type="PANTHER" id="PTHR10695:SF46">
    <property type="entry name" value="BIFUNCTIONAL COENZYME A SYNTHASE-RELATED"/>
    <property type="match status" value="1"/>
</dbReference>
<dbReference type="PROSITE" id="PS51219">
    <property type="entry name" value="DPCK"/>
    <property type="match status" value="1"/>
</dbReference>
<dbReference type="KEGG" id="bcv:Bcav_2187"/>
<dbReference type="InterPro" id="IPR001977">
    <property type="entry name" value="Depp_CoAkinase"/>
</dbReference>